<reference evidence="1" key="1">
    <citation type="submission" date="2021-01" db="EMBL/GenBank/DDBJ databases">
        <authorList>
            <person name="Corre E."/>
            <person name="Pelletier E."/>
            <person name="Niang G."/>
            <person name="Scheremetjew M."/>
            <person name="Finn R."/>
            <person name="Kale V."/>
            <person name="Holt S."/>
            <person name="Cochrane G."/>
            <person name="Meng A."/>
            <person name="Brown T."/>
            <person name="Cohen L."/>
        </authorList>
    </citation>
    <scope>NUCLEOTIDE SEQUENCE</scope>
    <source>
        <strain evidence="1">Pbaha01</strain>
    </source>
</reference>
<proteinExistence type="predicted"/>
<evidence type="ECO:0000313" key="1">
    <source>
        <dbReference type="EMBL" id="CAD8356804.1"/>
    </source>
</evidence>
<organism evidence="1">
    <name type="scientific">Pyrodinium bahamense</name>
    <dbReference type="NCBI Taxonomy" id="73915"/>
    <lineage>
        <taxon>Eukaryota</taxon>
        <taxon>Sar</taxon>
        <taxon>Alveolata</taxon>
        <taxon>Dinophyceae</taxon>
        <taxon>Gonyaulacales</taxon>
        <taxon>Pyrocystaceae</taxon>
        <taxon>Pyrodinium</taxon>
    </lineage>
</organism>
<dbReference type="EMBL" id="HBEG01020100">
    <property type="protein sequence ID" value="CAD8356804.1"/>
    <property type="molecule type" value="Transcribed_RNA"/>
</dbReference>
<sequence length="178" mass="19775">MNGSQYTAGQEVHVYSNSHQQWMPARVEAVHSDGRLTCKYHGSAEKKDIPLEQQTAALVRPASHMSGQLIKLKARRINFGEFKGQSDFKGVEHGTMTEYSVDPQMSFLEFAKIVYSSQQDPSQPPSCETVYPDTGFIMNGQFKQSEHAARSLAELGLKGGDTCYVGYGRERDISHTAP</sequence>
<gene>
    <name evidence="1" type="ORF">PBAH0796_LOCUS12171</name>
</gene>
<dbReference type="AlphaFoldDB" id="A0A7S0A9I5"/>
<protein>
    <submittedName>
        <fullName evidence="1">Uncharacterized protein</fullName>
    </submittedName>
</protein>
<accession>A0A7S0A9I5</accession>
<name>A0A7S0A9I5_9DINO</name>